<dbReference type="SMART" id="SM00696">
    <property type="entry name" value="DM9"/>
    <property type="match status" value="2"/>
</dbReference>
<proteinExistence type="predicted"/>
<evidence type="ECO:0000259" key="1">
    <source>
        <dbReference type="Pfam" id="PF12248"/>
    </source>
</evidence>
<organism evidence="2 3">
    <name type="scientific">Pieris macdunnoughi</name>
    <dbReference type="NCBI Taxonomy" id="345717"/>
    <lineage>
        <taxon>Eukaryota</taxon>
        <taxon>Metazoa</taxon>
        <taxon>Ecdysozoa</taxon>
        <taxon>Arthropoda</taxon>
        <taxon>Hexapoda</taxon>
        <taxon>Insecta</taxon>
        <taxon>Pterygota</taxon>
        <taxon>Neoptera</taxon>
        <taxon>Endopterygota</taxon>
        <taxon>Lepidoptera</taxon>
        <taxon>Glossata</taxon>
        <taxon>Ditrysia</taxon>
        <taxon>Papilionoidea</taxon>
        <taxon>Pieridae</taxon>
        <taxon>Pierinae</taxon>
        <taxon>Pieris</taxon>
    </lineage>
</organism>
<dbReference type="Pfam" id="PF12248">
    <property type="entry name" value="Methyltransf_FA"/>
    <property type="match status" value="2"/>
</dbReference>
<reference evidence="2" key="1">
    <citation type="submission" date="2021-02" db="EMBL/GenBank/DDBJ databases">
        <authorList>
            <person name="Steward A R."/>
        </authorList>
    </citation>
    <scope>NUCLEOTIDE SEQUENCE</scope>
</reference>
<protein>
    <recommendedName>
        <fullName evidence="1">Farnesoic acid O-methyl transferase domain-containing protein</fullName>
    </recommendedName>
</protein>
<dbReference type="PANTHER" id="PTHR36695:SF12">
    <property type="entry name" value="AGAP008648-PA"/>
    <property type="match status" value="1"/>
</dbReference>
<dbReference type="AlphaFoldDB" id="A0A821NLV0"/>
<keyword evidence="3" id="KW-1185">Reference proteome</keyword>
<dbReference type="InterPro" id="IPR006616">
    <property type="entry name" value="DM9_repeat"/>
</dbReference>
<dbReference type="Pfam" id="PF11901">
    <property type="entry name" value="DM9"/>
    <property type="match status" value="1"/>
</dbReference>
<dbReference type="PANTHER" id="PTHR36695">
    <property type="entry name" value="AGAP008648-PA"/>
    <property type="match status" value="1"/>
</dbReference>
<dbReference type="Proteomes" id="UP000663880">
    <property type="component" value="Unassembled WGS sequence"/>
</dbReference>
<name>A0A821NLV0_9NEOP</name>
<feature type="domain" description="Farnesoic acid O-methyl transferase" evidence="1">
    <location>
        <begin position="11"/>
        <end position="140"/>
    </location>
</feature>
<feature type="domain" description="Farnesoic acid O-methyl transferase" evidence="1">
    <location>
        <begin position="149"/>
        <end position="276"/>
    </location>
</feature>
<comment type="caution">
    <text evidence="2">The sequence shown here is derived from an EMBL/GenBank/DDBJ whole genome shotgun (WGS) entry which is preliminary data.</text>
</comment>
<evidence type="ECO:0000313" key="2">
    <source>
        <dbReference type="EMBL" id="CAF4789213.1"/>
    </source>
</evidence>
<accession>A0A821NLV0</accession>
<dbReference type="EMBL" id="CAJOBZ010000005">
    <property type="protein sequence ID" value="CAF4789213.1"/>
    <property type="molecule type" value="Genomic_DNA"/>
</dbReference>
<dbReference type="OrthoDB" id="2142040at2759"/>
<evidence type="ECO:0000313" key="3">
    <source>
        <dbReference type="Proteomes" id="UP000663880"/>
    </source>
</evidence>
<gene>
    <name evidence="2" type="ORF">PMACD_LOCUS2788</name>
</gene>
<sequence>MANVLDVSTDDNLQYQFFPVSSGSVQFKVRTANDAHIALTMGPQESDPMYEIFIGGWGNAKSVIRRNRTKPDKVEIETPGIVNAGEFRGFWVRWDGGIVSAGREGEAIPFISWSDPEPFPVAFVGVCTGWGATGTWKIEDGAEFDTPDKLEYKFGPVAAGSIEFDFLGPHNCHVCLTTAPAEVEPIYELILGGWENSQSVIRYCKQKPEKVTVPTPGLMNANDFKKFIIEWRCGRLTVRDGQSGEVIMSWVDPAPFPVTHFGVRTGWGARGIWKIIHFNKNGTAQPLPPSAPSAAALYAPPPGYPGGAAPVGGAGIWVDASSGQLPPGAVVGGQDCNGEPIYVVRAQHEGALIPGKLVASHGCAYVPWGGVENGKPEYQVLVGGPSNWVPTSGSNVPPGAFPGGESEDGEPLYIGRVRHEGSITTGKVQQTHGVCYISFAGQELGFPEYEILMA</sequence>
<dbReference type="InterPro" id="IPR022041">
    <property type="entry name" value="Methyltransf_FA"/>
</dbReference>